<protein>
    <submittedName>
        <fullName evidence="1">Uncharacterized protein</fullName>
    </submittedName>
</protein>
<proteinExistence type="predicted"/>
<sequence>MDHFLEEKETERLLLESKADLGAEFVKDEGKKPCLRIWNKGKGQARNVRIEFPEGNSFIVQAEVDQIFPLETLNSLQSVEISAVTHMVVKRKNVVRLLWSDNASEHNEKFDYPIA</sequence>
<name>A0ABV7AW78_9GAMM</name>
<gene>
    <name evidence="1" type="ORF">ACFOJE_11100</name>
</gene>
<reference evidence="2" key="1">
    <citation type="journal article" date="2019" name="Int. J. Syst. Evol. Microbiol.">
        <title>The Global Catalogue of Microorganisms (GCM) 10K type strain sequencing project: providing services to taxonomists for standard genome sequencing and annotation.</title>
        <authorList>
            <consortium name="The Broad Institute Genomics Platform"/>
            <consortium name="The Broad Institute Genome Sequencing Center for Infectious Disease"/>
            <person name="Wu L."/>
            <person name="Ma J."/>
        </authorList>
    </citation>
    <scope>NUCLEOTIDE SEQUENCE [LARGE SCALE GENOMIC DNA]</scope>
    <source>
        <strain evidence="2">KCTC 62195</strain>
    </source>
</reference>
<dbReference type="Proteomes" id="UP001595457">
    <property type="component" value="Unassembled WGS sequence"/>
</dbReference>
<accession>A0ABV7AW78</accession>
<evidence type="ECO:0000313" key="2">
    <source>
        <dbReference type="Proteomes" id="UP001595457"/>
    </source>
</evidence>
<comment type="caution">
    <text evidence="1">The sequence shown here is derived from an EMBL/GenBank/DDBJ whole genome shotgun (WGS) entry which is preliminary data.</text>
</comment>
<keyword evidence="2" id="KW-1185">Reference proteome</keyword>
<organism evidence="1 2">
    <name type="scientific">Azotobacter bryophylli</name>
    <dbReference type="NCBI Taxonomy" id="1986537"/>
    <lineage>
        <taxon>Bacteria</taxon>
        <taxon>Pseudomonadati</taxon>
        <taxon>Pseudomonadota</taxon>
        <taxon>Gammaproteobacteria</taxon>
        <taxon>Pseudomonadales</taxon>
        <taxon>Pseudomonadaceae</taxon>
        <taxon>Azotobacter</taxon>
    </lineage>
</organism>
<evidence type="ECO:0000313" key="1">
    <source>
        <dbReference type="EMBL" id="MFC2972757.1"/>
    </source>
</evidence>
<dbReference type="EMBL" id="JBHRSJ010000019">
    <property type="protein sequence ID" value="MFC2972757.1"/>
    <property type="molecule type" value="Genomic_DNA"/>
</dbReference>
<dbReference type="RefSeq" id="WP_377814407.1">
    <property type="nucleotide sequence ID" value="NZ_JBHRSJ010000019.1"/>
</dbReference>